<proteinExistence type="predicted"/>
<comment type="caution">
    <text evidence="1">The sequence shown here is derived from an EMBL/GenBank/DDBJ whole genome shotgun (WGS) entry which is preliminary data.</text>
</comment>
<dbReference type="Proteomes" id="UP000289886">
    <property type="component" value="Unassembled WGS sequence"/>
</dbReference>
<name>A0A444V855_ACIRT</name>
<sequence>MGIGKQLVQTLIRMWHVAPHLPWPLQVVQTKDPTYALTIFDNMLVTNKICCVLESSEGEGAGEEVIIEGLVRWYVARSRRGRCRRVVLCDDGEQNPYKVAVRDRREAARKPNRFLTTLSDRERRWAVMSEVVRRLGEKDLEAAYLKGPRGQHGPSFVCSTEGGCLDKALTDLTVRGTKEVESDTLMFQVCEYYRKIYPFGTVAIETCDTDAVAVNLVLNAIGKAASLGDVVIVTSVDTDTYGKLDYDQLLYLCPEVRTATQDKWPKGFWGDPYNDLEGVLDYMLDLNPEKDADIRWQYWDHWTEFLARHEIFSAGQMSTLVLRAEAFGLRGPTFRRALRRCLKTDIEEGFAFVNVFISFLTDPDTLVTDNTRMGKDLLSLFSFSWRDNDGFHKACETLAAPKGYHYELLWATRKVCALYRNGKVKPGTYGSYLRTVEQVRKDSRIAVSVSAASRAARSAVTALTMAGTDYSLPIYNFGINQIMKCFHDPNWSRFVESAIDFRPDGVRSRQPLRESLCLLTEYLENNTNVTFDKKDPRTDRLLAVSWRTLLFVLNGWAVNGGFAEALNNPEFDHEAHGFFVKLDSDNKRIVFNLPEELVKERRLFFRISRKRHNPDGDDATLAPRCLGLRDFGRGAYAIEKLSVNVWSDNSKIDSGYFYATVNNKNVLPPGVYLSDNDGYEPPEDLQTSIPHTYPFTERLTGTPDDPRRAAHGTLCMPLDFQTFDKLEKVKLVINALRFVNSAEQRSLRLAIDQFGELLRQGRLTSTCHHCTANFRPAAYEATATTKDSGTMVILETFHPIAQSYLSAAPVPMNVLVNNYAVRDLSGEGESLTRLVVSTLANDGKGAEPALSALNFMQMEEMADPKFKSDFADFFRDAKRMYRTYPYTFKDQNNNKYKMAFTKKSLECLLTFFSLLDLHSQRFFSFKDSDVMMELTVVLPGEYENTTFLADVQVRSFFSSDTAQDIENCIFECVRMRESGLSATVVDTQLTVFDTVATWRSEAGRYLQNYTPKLLLNMFTYKFTRPEESFLPSL</sequence>
<evidence type="ECO:0000313" key="2">
    <source>
        <dbReference type="Proteomes" id="UP000289886"/>
    </source>
</evidence>
<dbReference type="AlphaFoldDB" id="A0A444V855"/>
<organism evidence="1 2">
    <name type="scientific">Acipenser ruthenus</name>
    <name type="common">Sterlet sturgeon</name>
    <dbReference type="NCBI Taxonomy" id="7906"/>
    <lineage>
        <taxon>Eukaryota</taxon>
        <taxon>Metazoa</taxon>
        <taxon>Chordata</taxon>
        <taxon>Craniata</taxon>
        <taxon>Vertebrata</taxon>
        <taxon>Euteleostomi</taxon>
        <taxon>Actinopterygii</taxon>
        <taxon>Chondrostei</taxon>
        <taxon>Acipenseriformes</taxon>
        <taxon>Acipenseridae</taxon>
        <taxon>Acipenser</taxon>
    </lineage>
</organism>
<protein>
    <submittedName>
        <fullName evidence="1">Uncharacterized protein</fullName>
    </submittedName>
</protein>
<dbReference type="EMBL" id="SCEB01001571">
    <property type="protein sequence ID" value="RXM96565.1"/>
    <property type="molecule type" value="Genomic_DNA"/>
</dbReference>
<keyword evidence="2" id="KW-1185">Reference proteome</keyword>
<accession>A0A444V855</accession>
<reference evidence="1 2" key="1">
    <citation type="submission" date="2019-01" db="EMBL/GenBank/DDBJ databases">
        <title>Draft Genome and Complete Hox-Cluster Characterization of the Sterlet Sturgeon (Acipenser ruthenus).</title>
        <authorList>
            <person name="Wei Q."/>
        </authorList>
    </citation>
    <scope>NUCLEOTIDE SEQUENCE [LARGE SCALE GENOMIC DNA]</scope>
    <source>
        <strain evidence="1">WHYD16114868_AA</strain>
        <tissue evidence="1">Blood</tissue>
    </source>
</reference>
<evidence type="ECO:0000313" key="1">
    <source>
        <dbReference type="EMBL" id="RXM96565.1"/>
    </source>
</evidence>
<gene>
    <name evidence="1" type="ORF">EOD39_15551</name>
</gene>